<dbReference type="InterPro" id="IPR013078">
    <property type="entry name" value="His_Pase_superF_clade-1"/>
</dbReference>
<accession>A0A853KYI4</accession>
<feature type="signal peptide" evidence="1">
    <location>
        <begin position="1"/>
        <end position="26"/>
    </location>
</feature>
<dbReference type="CDD" id="cd07067">
    <property type="entry name" value="HP_PGM_like"/>
    <property type="match status" value="1"/>
</dbReference>
<dbReference type="Gene3D" id="3.40.50.1240">
    <property type="entry name" value="Phosphoglycerate mutase-like"/>
    <property type="match status" value="1"/>
</dbReference>
<comment type="caution">
    <text evidence="2">The sequence shown here is derived from an EMBL/GenBank/DDBJ whole genome shotgun (WGS) entry which is preliminary data.</text>
</comment>
<dbReference type="Proteomes" id="UP000094009">
    <property type="component" value="Unassembled WGS sequence"/>
</dbReference>
<dbReference type="EMBL" id="JPVZ01000005">
    <property type="protein sequence ID" value="OAZ09433.1"/>
    <property type="molecule type" value="Genomic_DNA"/>
</dbReference>
<feature type="chain" id="PRO_5032954807" evidence="1">
    <location>
        <begin position="27"/>
        <end position="192"/>
    </location>
</feature>
<dbReference type="AlphaFoldDB" id="A0A853KYI4"/>
<evidence type="ECO:0000313" key="2">
    <source>
        <dbReference type="EMBL" id="OAZ09433.1"/>
    </source>
</evidence>
<dbReference type="Pfam" id="PF00300">
    <property type="entry name" value="His_Phos_1"/>
    <property type="match status" value="1"/>
</dbReference>
<sequence>MPILLRNMCRVLTVLGALLCLPQAAAASDEAWQIWQSDGVHALMRHAIAPGTGDPANFTLGDCTTQRNLDDTGRQQARQTGDRIRAMGIELTSILTSQWCRCVDTARLLDLGLVTEEPALNSFFRNRSTEAAQTAEIKAKLASLSGDEKLLLVTHQVNITALTDIFPRSGEIILFRMSDDGTELDVLARLMP</sequence>
<protein>
    <submittedName>
        <fullName evidence="2">Phosphohistidine phosphatase</fullName>
    </submittedName>
</protein>
<evidence type="ECO:0000313" key="3">
    <source>
        <dbReference type="Proteomes" id="UP000094009"/>
    </source>
</evidence>
<gene>
    <name evidence="2" type="ORF">TH4_13345</name>
</gene>
<dbReference type="SUPFAM" id="SSF53254">
    <property type="entry name" value="Phosphoglycerate mutase-like"/>
    <property type="match status" value="1"/>
</dbReference>
<reference evidence="2 3" key="1">
    <citation type="submission" date="2014-07" db="EMBL/GenBank/DDBJ databases">
        <title>Draft genome sequence of Thalassospira tepidiphila 1-1B.</title>
        <authorList>
            <person name="Lai Q."/>
            <person name="Shao Z."/>
        </authorList>
    </citation>
    <scope>NUCLEOTIDE SEQUENCE [LARGE SCALE GENOMIC DNA]</scope>
    <source>
        <strain evidence="2 3">MCCC 1A03514</strain>
    </source>
</reference>
<evidence type="ECO:0000256" key="1">
    <source>
        <dbReference type="SAM" id="SignalP"/>
    </source>
</evidence>
<dbReference type="RefSeq" id="WP_209272183.1">
    <property type="nucleotide sequence ID" value="NZ_JPVZ01000005.1"/>
</dbReference>
<organism evidence="2 3">
    <name type="scientific">Thalassospira tepidiphila MCCC 1A03514</name>
    <dbReference type="NCBI Taxonomy" id="1177930"/>
    <lineage>
        <taxon>Bacteria</taxon>
        <taxon>Pseudomonadati</taxon>
        <taxon>Pseudomonadota</taxon>
        <taxon>Alphaproteobacteria</taxon>
        <taxon>Rhodospirillales</taxon>
        <taxon>Thalassospiraceae</taxon>
        <taxon>Thalassospira</taxon>
    </lineage>
</organism>
<dbReference type="InterPro" id="IPR029033">
    <property type="entry name" value="His_PPase_superfam"/>
</dbReference>
<proteinExistence type="predicted"/>
<keyword evidence="1" id="KW-0732">Signal</keyword>
<name>A0A853KYI4_9PROT</name>